<dbReference type="Proteomes" id="UP001596056">
    <property type="component" value="Unassembled WGS sequence"/>
</dbReference>
<proteinExistence type="predicted"/>
<feature type="chain" id="PRO_5047146810" evidence="2">
    <location>
        <begin position="24"/>
        <end position="203"/>
    </location>
</feature>
<dbReference type="InterPro" id="IPR022472">
    <property type="entry name" value="VPLPA-CTERM"/>
</dbReference>
<keyword evidence="1" id="KW-0472">Membrane</keyword>
<keyword evidence="4" id="KW-1185">Reference proteome</keyword>
<feature type="transmembrane region" description="Helical" evidence="1">
    <location>
        <begin position="176"/>
        <end position="197"/>
    </location>
</feature>
<organism evidence="3 4">
    <name type="scientific">Rubellimicrobium aerolatum</name>
    <dbReference type="NCBI Taxonomy" id="490979"/>
    <lineage>
        <taxon>Bacteria</taxon>
        <taxon>Pseudomonadati</taxon>
        <taxon>Pseudomonadota</taxon>
        <taxon>Alphaproteobacteria</taxon>
        <taxon>Rhodobacterales</taxon>
        <taxon>Roseobacteraceae</taxon>
        <taxon>Rubellimicrobium</taxon>
    </lineage>
</organism>
<name>A0ABW0SH88_9RHOB</name>
<accession>A0ABW0SH88</accession>
<dbReference type="EMBL" id="JBHSNA010000024">
    <property type="protein sequence ID" value="MFC5568054.1"/>
    <property type="molecule type" value="Genomic_DNA"/>
</dbReference>
<evidence type="ECO:0000313" key="3">
    <source>
        <dbReference type="EMBL" id="MFC5568054.1"/>
    </source>
</evidence>
<evidence type="ECO:0000256" key="2">
    <source>
        <dbReference type="SAM" id="SignalP"/>
    </source>
</evidence>
<sequence length="203" mass="20976">MIKTLRAAGLAAAFALAPLAAKAITVNASSSVQAGETVEMVQDNAWHWEGTFLTGEGPGTLTYAFHNAGASLRTMDFVFNVRQLSAFFTGGVTITFGDLTYSIAQGSASNPTTWQQGGNTDVTNFLVFDPDETKTLAIAYGVVVNNPTTAASNASTAVTFDAITPGYSAPTLPPVAAVPVPAAGLMLVSALGGLGLMRRRRTA</sequence>
<feature type="signal peptide" evidence="2">
    <location>
        <begin position="1"/>
        <end position="23"/>
    </location>
</feature>
<keyword evidence="2" id="KW-0732">Signal</keyword>
<reference evidence="4" key="1">
    <citation type="journal article" date="2019" name="Int. J. Syst. Evol. Microbiol.">
        <title>The Global Catalogue of Microorganisms (GCM) 10K type strain sequencing project: providing services to taxonomists for standard genome sequencing and annotation.</title>
        <authorList>
            <consortium name="The Broad Institute Genomics Platform"/>
            <consortium name="The Broad Institute Genome Sequencing Center for Infectious Disease"/>
            <person name="Wu L."/>
            <person name="Ma J."/>
        </authorList>
    </citation>
    <scope>NUCLEOTIDE SEQUENCE [LARGE SCALE GENOMIC DNA]</scope>
    <source>
        <strain evidence="4">KACC 11588</strain>
    </source>
</reference>
<keyword evidence="1" id="KW-1133">Transmembrane helix</keyword>
<comment type="caution">
    <text evidence="3">The sequence shown here is derived from an EMBL/GenBank/DDBJ whole genome shotgun (WGS) entry which is preliminary data.</text>
</comment>
<dbReference type="NCBIfam" id="TIGR03370">
    <property type="entry name" value="VPLPA-CTERM"/>
    <property type="match status" value="1"/>
</dbReference>
<protein>
    <submittedName>
        <fullName evidence="3">VPLPA-CTERM sorting domain-containing protein</fullName>
    </submittedName>
</protein>
<keyword evidence="1" id="KW-0812">Transmembrane</keyword>
<evidence type="ECO:0000256" key="1">
    <source>
        <dbReference type="SAM" id="Phobius"/>
    </source>
</evidence>
<gene>
    <name evidence="3" type="ORF">ACFPOC_16715</name>
</gene>
<dbReference type="RefSeq" id="WP_209841462.1">
    <property type="nucleotide sequence ID" value="NZ_JAGGJP010000010.1"/>
</dbReference>
<evidence type="ECO:0000313" key="4">
    <source>
        <dbReference type="Proteomes" id="UP001596056"/>
    </source>
</evidence>